<comment type="pathway">
    <text evidence="1">Carbohydrate degradation; 2-deoxy-D-ribose 1-phosphate degradation; D-glyceraldehyde 3-phosphate and acetaldehyde from 2-deoxy-alpha-D-ribose 1-phosphate: step 2/2.</text>
</comment>
<keyword evidence="4 8" id="KW-0456">Lyase</keyword>
<evidence type="ECO:0000256" key="1">
    <source>
        <dbReference type="ARBA" id="ARBA00004816"/>
    </source>
</evidence>
<dbReference type="CDD" id="cd00959">
    <property type="entry name" value="DeoC"/>
    <property type="match status" value="1"/>
</dbReference>
<dbReference type="Gene3D" id="3.20.20.70">
    <property type="entry name" value="Aldolase class I"/>
    <property type="match status" value="1"/>
</dbReference>
<dbReference type="SMART" id="SM01133">
    <property type="entry name" value="DeoC"/>
    <property type="match status" value="1"/>
</dbReference>
<sequence>MFDLAAIYRISVDQAEIDRAVARIAPATGQAAHADLRLAIACMDLTTLQGDDTEDRVRALCARAKAPLPGDPTLTTAAVCVYHAMVPAARAALSGSQVPVAAVSAGFPHGLSPLSTRIAEIHASVAAGATEIDIVIRRGHALTGDWQALYDEVSAFRAACGTAHMKAIIATGELTDATMIARASTVCMAAGADFIKTSTGMEKVNATLPAGLIMMRAISEWHDQTGTRVGFKPAGGIGTADLALQWLALLRTELGEAWMTPALFRFGASRLLDDIVARLAGD</sequence>
<gene>
    <name evidence="8" type="ORF">FHS49_001570</name>
</gene>
<proteinExistence type="inferred from homology"/>
<protein>
    <recommendedName>
        <fullName evidence="3 7">Deoxyribose-phosphate aldolase</fullName>
        <ecNumber evidence="3 7">4.1.2.4</ecNumber>
    </recommendedName>
</protein>
<dbReference type="Proteomes" id="UP000549617">
    <property type="component" value="Unassembled WGS sequence"/>
</dbReference>
<dbReference type="PANTHER" id="PTHR10889:SF3">
    <property type="entry name" value="DEOXYRIBOSE-PHOSPHATE ALDOLASE"/>
    <property type="match status" value="1"/>
</dbReference>
<dbReference type="GO" id="GO:0016052">
    <property type="term" value="P:carbohydrate catabolic process"/>
    <property type="evidence" value="ECO:0007669"/>
    <property type="project" value="TreeGrafter"/>
</dbReference>
<organism evidence="8 9">
    <name type="scientific">Sphingobium boeckii</name>
    <dbReference type="NCBI Taxonomy" id="1082345"/>
    <lineage>
        <taxon>Bacteria</taxon>
        <taxon>Pseudomonadati</taxon>
        <taxon>Pseudomonadota</taxon>
        <taxon>Alphaproteobacteria</taxon>
        <taxon>Sphingomonadales</taxon>
        <taxon>Sphingomonadaceae</taxon>
        <taxon>Sphingobium</taxon>
    </lineage>
</organism>
<evidence type="ECO:0000256" key="7">
    <source>
        <dbReference type="NCBIfam" id="TIGR00126"/>
    </source>
</evidence>
<keyword evidence="5" id="KW-0704">Schiff base</keyword>
<dbReference type="RefSeq" id="WP_184016984.1">
    <property type="nucleotide sequence ID" value="NZ_JACIJC010000002.1"/>
</dbReference>
<dbReference type="InterPro" id="IPR002915">
    <property type="entry name" value="DeoC/FbaB/LacD_aldolase"/>
</dbReference>
<evidence type="ECO:0000256" key="6">
    <source>
        <dbReference type="ARBA" id="ARBA00048791"/>
    </source>
</evidence>
<dbReference type="GO" id="GO:0009264">
    <property type="term" value="P:deoxyribonucleotide catabolic process"/>
    <property type="evidence" value="ECO:0007669"/>
    <property type="project" value="UniProtKB-UniRule"/>
</dbReference>
<dbReference type="SUPFAM" id="SSF51569">
    <property type="entry name" value="Aldolase"/>
    <property type="match status" value="1"/>
</dbReference>
<dbReference type="InterPro" id="IPR011343">
    <property type="entry name" value="DeoC"/>
</dbReference>
<dbReference type="Pfam" id="PF01791">
    <property type="entry name" value="DeoC"/>
    <property type="match status" value="1"/>
</dbReference>
<dbReference type="GO" id="GO:0004139">
    <property type="term" value="F:deoxyribose-phosphate aldolase activity"/>
    <property type="evidence" value="ECO:0007669"/>
    <property type="project" value="UniProtKB-UniRule"/>
</dbReference>
<comment type="catalytic activity">
    <reaction evidence="6">
        <text>2-deoxy-D-ribose 5-phosphate = D-glyceraldehyde 3-phosphate + acetaldehyde</text>
        <dbReference type="Rhea" id="RHEA:12821"/>
        <dbReference type="ChEBI" id="CHEBI:15343"/>
        <dbReference type="ChEBI" id="CHEBI:59776"/>
        <dbReference type="ChEBI" id="CHEBI:62877"/>
        <dbReference type="EC" id="4.1.2.4"/>
    </reaction>
</comment>
<reference evidence="8 9" key="1">
    <citation type="submission" date="2020-08" db="EMBL/GenBank/DDBJ databases">
        <title>Genomic Encyclopedia of Type Strains, Phase IV (KMG-IV): sequencing the most valuable type-strain genomes for metagenomic binning, comparative biology and taxonomic classification.</title>
        <authorList>
            <person name="Goeker M."/>
        </authorList>
    </citation>
    <scope>NUCLEOTIDE SEQUENCE [LARGE SCALE GENOMIC DNA]</scope>
    <source>
        <strain evidence="8 9">DSM 25079</strain>
    </source>
</reference>
<dbReference type="GO" id="GO:0005737">
    <property type="term" value="C:cytoplasm"/>
    <property type="evidence" value="ECO:0007669"/>
    <property type="project" value="InterPro"/>
</dbReference>
<evidence type="ECO:0000256" key="5">
    <source>
        <dbReference type="ARBA" id="ARBA00023270"/>
    </source>
</evidence>
<dbReference type="PIRSF" id="PIRSF001357">
    <property type="entry name" value="DeoC"/>
    <property type="match status" value="1"/>
</dbReference>
<dbReference type="EC" id="4.1.2.4" evidence="3 7"/>
<comment type="caution">
    <text evidence="8">The sequence shown here is derived from an EMBL/GenBank/DDBJ whole genome shotgun (WGS) entry which is preliminary data.</text>
</comment>
<evidence type="ECO:0000256" key="3">
    <source>
        <dbReference type="ARBA" id="ARBA00012515"/>
    </source>
</evidence>
<evidence type="ECO:0000256" key="4">
    <source>
        <dbReference type="ARBA" id="ARBA00023239"/>
    </source>
</evidence>
<keyword evidence="9" id="KW-1185">Reference proteome</keyword>
<evidence type="ECO:0000256" key="2">
    <source>
        <dbReference type="ARBA" id="ARBA00009473"/>
    </source>
</evidence>
<accession>A0A7W9EDW9</accession>
<dbReference type="AlphaFoldDB" id="A0A7W9EDW9"/>
<dbReference type="InterPro" id="IPR013785">
    <property type="entry name" value="Aldolase_TIM"/>
</dbReference>
<comment type="similarity">
    <text evidence="2">Belongs to the DeoC/FbaB aldolase family. DeoC type 2 subfamily.</text>
</comment>
<evidence type="ECO:0000313" key="9">
    <source>
        <dbReference type="Proteomes" id="UP000549617"/>
    </source>
</evidence>
<dbReference type="EMBL" id="JACIJC010000002">
    <property type="protein sequence ID" value="MBB5685562.1"/>
    <property type="molecule type" value="Genomic_DNA"/>
</dbReference>
<evidence type="ECO:0000313" key="8">
    <source>
        <dbReference type="EMBL" id="MBB5685562.1"/>
    </source>
</evidence>
<dbReference type="NCBIfam" id="TIGR00126">
    <property type="entry name" value="deoC"/>
    <property type="match status" value="1"/>
</dbReference>
<dbReference type="PANTHER" id="PTHR10889">
    <property type="entry name" value="DEOXYRIBOSE-PHOSPHATE ALDOLASE"/>
    <property type="match status" value="1"/>
</dbReference>
<name>A0A7W9EDW9_9SPHN</name>